<dbReference type="Proteomes" id="UP001058003">
    <property type="component" value="Chromosome"/>
</dbReference>
<sequence>MHTTPPRGRVLAALTALAVVSLAAFVLAPPLLVGGSTGAFRAAFVEYWATGERDLTPRLHAVVDSWARYHLVKAVTAALLLASLTALGAALWRAYRHTTGRRAGIAAAGGAVTVLGLAAVALVMANVQGAASPFASLLPMLLDGPAADAPLAATLDQVRQRLTGDTAAPAAGVMVDAFAHYHAVMAVVAGTVAAALLAVSVAAGRRFLRTPAGDRGIRRAVASFAALMLLSALAVAAVAVANTTVAADPAPALAAFFAGGW</sequence>
<dbReference type="RefSeq" id="WP_033360796.1">
    <property type="nucleotide sequence ID" value="NZ_CP073767.1"/>
</dbReference>
<gene>
    <name evidence="2" type="ORF">Daura_29700</name>
</gene>
<protein>
    <recommendedName>
        <fullName evidence="4">Tat (Twin-arginine translocation) pathway signal sequence</fullName>
    </recommendedName>
</protein>
<evidence type="ECO:0000313" key="2">
    <source>
        <dbReference type="EMBL" id="UWZ50965.1"/>
    </source>
</evidence>
<organism evidence="2 3">
    <name type="scientific">Dactylosporangium aurantiacum</name>
    <dbReference type="NCBI Taxonomy" id="35754"/>
    <lineage>
        <taxon>Bacteria</taxon>
        <taxon>Bacillati</taxon>
        <taxon>Actinomycetota</taxon>
        <taxon>Actinomycetes</taxon>
        <taxon>Micromonosporales</taxon>
        <taxon>Micromonosporaceae</taxon>
        <taxon>Dactylosporangium</taxon>
    </lineage>
</organism>
<keyword evidence="3" id="KW-1185">Reference proteome</keyword>
<dbReference type="AlphaFoldDB" id="A0A9Q9ME35"/>
<evidence type="ECO:0000256" key="1">
    <source>
        <dbReference type="SAM" id="Phobius"/>
    </source>
</evidence>
<dbReference type="KEGG" id="daur:Daura_29700"/>
<dbReference type="EMBL" id="CP073767">
    <property type="protein sequence ID" value="UWZ50965.1"/>
    <property type="molecule type" value="Genomic_DNA"/>
</dbReference>
<keyword evidence="1" id="KW-0812">Transmembrane</keyword>
<evidence type="ECO:0008006" key="4">
    <source>
        <dbReference type="Google" id="ProtNLM"/>
    </source>
</evidence>
<accession>A0A9Q9ME35</accession>
<keyword evidence="1" id="KW-0472">Membrane</keyword>
<name>A0A9Q9ME35_9ACTN</name>
<feature type="transmembrane region" description="Helical" evidence="1">
    <location>
        <begin position="220"/>
        <end position="241"/>
    </location>
</feature>
<reference evidence="2" key="1">
    <citation type="submission" date="2021-04" db="EMBL/GenBank/DDBJ databases">
        <title>Dactylosporangium aurantiacum NRRL B-8018 full assembly.</title>
        <authorList>
            <person name="Hartkoorn R.C."/>
            <person name="Beaudoing E."/>
            <person name="Hot D."/>
        </authorList>
    </citation>
    <scope>NUCLEOTIDE SEQUENCE</scope>
    <source>
        <strain evidence="2">NRRL B-8018</strain>
    </source>
</reference>
<feature type="transmembrane region" description="Helical" evidence="1">
    <location>
        <begin position="183"/>
        <end position="208"/>
    </location>
</feature>
<feature type="transmembrane region" description="Helical" evidence="1">
    <location>
        <begin position="104"/>
        <end position="125"/>
    </location>
</feature>
<proteinExistence type="predicted"/>
<feature type="transmembrane region" description="Helical" evidence="1">
    <location>
        <begin position="71"/>
        <end position="92"/>
    </location>
</feature>
<keyword evidence="1" id="KW-1133">Transmembrane helix</keyword>
<evidence type="ECO:0000313" key="3">
    <source>
        <dbReference type="Proteomes" id="UP001058003"/>
    </source>
</evidence>